<organism evidence="1 2">
    <name type="scientific">Eretmocerus hayati</name>
    <dbReference type="NCBI Taxonomy" id="131215"/>
    <lineage>
        <taxon>Eukaryota</taxon>
        <taxon>Metazoa</taxon>
        <taxon>Ecdysozoa</taxon>
        <taxon>Arthropoda</taxon>
        <taxon>Hexapoda</taxon>
        <taxon>Insecta</taxon>
        <taxon>Pterygota</taxon>
        <taxon>Neoptera</taxon>
        <taxon>Endopterygota</taxon>
        <taxon>Hymenoptera</taxon>
        <taxon>Apocrita</taxon>
        <taxon>Proctotrupomorpha</taxon>
        <taxon>Chalcidoidea</taxon>
        <taxon>Aphelinidae</taxon>
        <taxon>Aphelininae</taxon>
        <taxon>Eretmocerus</taxon>
    </lineage>
</organism>
<feature type="non-terminal residue" evidence="1">
    <location>
        <position position="1"/>
    </location>
</feature>
<sequence>TEGNKTGVLTELLYRMSSVDHEIAYMPSHWSKRFSAEELFPYYFKFCEDITKDARNSYKHELNISYGASDRTKYDIYGTDLPKDAPILVFIHGGYWMEFSKDLSGFVVPNFVSKGIKVIVAGYDLCPNVTLTEIVQQAKTLAEKILVMAKSLGSKGVWICGHSAGAHLAASLIHDQNWLDVITRHKCRDLFKGLVLIGGVYALEPLLRVSVNESLKLTPNEISTLSFAPLQEGDDGNKKLESVQKVKVIVTVGECDSPIFIEESRRYARRLTKMVDNVEFILMRNNTDHFDIVENLVKGDFLLSRVMVDNIWNGF</sequence>
<dbReference type="EMBL" id="CM056743">
    <property type="protein sequence ID" value="KAJ8672804.1"/>
    <property type="molecule type" value="Genomic_DNA"/>
</dbReference>
<keyword evidence="2" id="KW-1185">Reference proteome</keyword>
<reference evidence="1" key="1">
    <citation type="submission" date="2023-04" db="EMBL/GenBank/DDBJ databases">
        <title>A chromosome-level genome assembly of the parasitoid wasp Eretmocerus hayati.</title>
        <authorList>
            <person name="Zhong Y."/>
            <person name="Liu S."/>
            <person name="Liu Y."/>
        </authorList>
    </citation>
    <scope>NUCLEOTIDE SEQUENCE</scope>
    <source>
        <strain evidence="1">ZJU_SS_LIU_2023</strain>
    </source>
</reference>
<dbReference type="Proteomes" id="UP001239111">
    <property type="component" value="Chromosome 3"/>
</dbReference>
<gene>
    <name evidence="1" type="ORF">QAD02_004064</name>
</gene>
<protein>
    <submittedName>
        <fullName evidence="1">Uncharacterized protein</fullName>
    </submittedName>
</protein>
<proteinExistence type="predicted"/>
<accession>A0ACC2NNH1</accession>
<comment type="caution">
    <text evidence="1">The sequence shown here is derived from an EMBL/GenBank/DDBJ whole genome shotgun (WGS) entry which is preliminary data.</text>
</comment>
<evidence type="ECO:0000313" key="1">
    <source>
        <dbReference type="EMBL" id="KAJ8672804.1"/>
    </source>
</evidence>
<name>A0ACC2NNH1_9HYME</name>
<evidence type="ECO:0000313" key="2">
    <source>
        <dbReference type="Proteomes" id="UP001239111"/>
    </source>
</evidence>